<organism evidence="2 3">
    <name type="scientific">Stenotrophomonas maltophilia</name>
    <name type="common">Pseudomonas maltophilia</name>
    <name type="synonym">Xanthomonas maltophilia</name>
    <dbReference type="NCBI Taxonomy" id="40324"/>
    <lineage>
        <taxon>Bacteria</taxon>
        <taxon>Pseudomonadati</taxon>
        <taxon>Pseudomonadota</taxon>
        <taxon>Gammaproteobacteria</taxon>
        <taxon>Lysobacterales</taxon>
        <taxon>Lysobacteraceae</taxon>
        <taxon>Stenotrophomonas</taxon>
        <taxon>Stenotrophomonas maltophilia group</taxon>
    </lineage>
</organism>
<comment type="caution">
    <text evidence="2">The sequence shown here is derived from an EMBL/GenBank/DDBJ whole genome shotgun (WGS) entry which is preliminary data.</text>
</comment>
<dbReference type="AlphaFoldDB" id="A0A7V8JN44"/>
<accession>A0A7V8JN44</accession>
<dbReference type="Gene3D" id="3.40.1190.20">
    <property type="match status" value="1"/>
</dbReference>
<feature type="domain" description="Carbohydrate kinase PfkB" evidence="1">
    <location>
        <begin position="10"/>
        <end position="118"/>
    </location>
</feature>
<proteinExistence type="predicted"/>
<name>A0A7V8JN44_STEMA</name>
<dbReference type="EMBL" id="WNDS01000001">
    <property type="protein sequence ID" value="KAF1017084.1"/>
    <property type="molecule type" value="Genomic_DNA"/>
</dbReference>
<evidence type="ECO:0000259" key="1">
    <source>
        <dbReference type="Pfam" id="PF00294"/>
    </source>
</evidence>
<dbReference type="InterPro" id="IPR011611">
    <property type="entry name" value="PfkB_dom"/>
</dbReference>
<evidence type="ECO:0000313" key="2">
    <source>
        <dbReference type="EMBL" id="KAF1017084.1"/>
    </source>
</evidence>
<reference evidence="3" key="1">
    <citation type="journal article" date="2020" name="MBio">
        <title>Horizontal gene transfer to a defensive symbiont with a reduced genome amongst a multipartite beetle microbiome.</title>
        <authorList>
            <person name="Waterworth S.C."/>
            <person name="Florez L.V."/>
            <person name="Rees E.R."/>
            <person name="Hertweck C."/>
            <person name="Kaltenpoth M."/>
            <person name="Kwan J.C."/>
        </authorList>
    </citation>
    <scope>NUCLEOTIDE SEQUENCE [LARGE SCALE GENOMIC DNA]</scope>
</reference>
<dbReference type="GO" id="GO:0003824">
    <property type="term" value="F:catalytic activity"/>
    <property type="evidence" value="ECO:0007669"/>
    <property type="project" value="UniProtKB-ARBA"/>
</dbReference>
<dbReference type="SUPFAM" id="SSF53613">
    <property type="entry name" value="Ribokinase-like"/>
    <property type="match status" value="1"/>
</dbReference>
<dbReference type="Pfam" id="PF00294">
    <property type="entry name" value="PfkB"/>
    <property type="match status" value="1"/>
</dbReference>
<protein>
    <recommendedName>
        <fullName evidence="1">Carbohydrate kinase PfkB domain-containing protein</fullName>
    </recommendedName>
</protein>
<evidence type="ECO:0000313" key="3">
    <source>
        <dbReference type="Proteomes" id="UP000487117"/>
    </source>
</evidence>
<gene>
    <name evidence="2" type="ORF">GAK31_00343</name>
</gene>
<dbReference type="InterPro" id="IPR029056">
    <property type="entry name" value="Ribokinase-like"/>
</dbReference>
<dbReference type="Proteomes" id="UP000487117">
    <property type="component" value="Unassembled WGS sequence"/>
</dbReference>
<sequence>MSNDQPQFSIIGDVSVDLVLGTLDAWPRHGTEQLMPRSELRAGGSAANSALAARHLGLSPRLIGAIGEDDLAQWLQLQLAGISVELQTCPSDTTMSVGLLHHDGERTFFTSCGHLQQLSPAFVRGHLPRPHRAASPCSPPRSCCRACVPSTAHCWPMRPARATRSRWTPAGRRRAGRRRCVTRWRRGLPTATT</sequence>